<protein>
    <submittedName>
        <fullName evidence="2">Sodium:pantothenate symporter</fullName>
    </submittedName>
</protein>
<keyword evidence="1" id="KW-0812">Transmembrane</keyword>
<reference evidence="2" key="2">
    <citation type="submission" date="2020-09" db="EMBL/GenBank/DDBJ databases">
        <authorList>
            <person name="Sun Q."/>
            <person name="Zhou Y."/>
        </authorList>
    </citation>
    <scope>NUCLEOTIDE SEQUENCE</scope>
    <source>
        <strain evidence="2">CGMCC 1.6333</strain>
    </source>
</reference>
<dbReference type="InterPro" id="IPR010398">
    <property type="entry name" value="DUF997"/>
</dbReference>
<dbReference type="PANTHER" id="PTHR39174">
    <property type="entry name" value="INNER MEMBRANE PROTEIN-RELATED"/>
    <property type="match status" value="1"/>
</dbReference>
<accession>A0A917WSK6</accession>
<dbReference type="Pfam" id="PF06196">
    <property type="entry name" value="DUF997"/>
    <property type="match status" value="1"/>
</dbReference>
<keyword evidence="1" id="KW-0472">Membrane</keyword>
<feature type="transmembrane region" description="Helical" evidence="1">
    <location>
        <begin position="20"/>
        <end position="39"/>
    </location>
</feature>
<dbReference type="Proteomes" id="UP000618460">
    <property type="component" value="Unassembled WGS sequence"/>
</dbReference>
<evidence type="ECO:0000256" key="1">
    <source>
        <dbReference type="SAM" id="Phobius"/>
    </source>
</evidence>
<comment type="caution">
    <text evidence="2">The sequence shown here is derived from an EMBL/GenBank/DDBJ whole genome shotgun (WGS) entry which is preliminary data.</text>
</comment>
<dbReference type="EMBL" id="BMLG01000004">
    <property type="protein sequence ID" value="GGM27920.1"/>
    <property type="molecule type" value="Genomic_DNA"/>
</dbReference>
<evidence type="ECO:0000313" key="3">
    <source>
        <dbReference type="Proteomes" id="UP000618460"/>
    </source>
</evidence>
<name>A0A917WSK6_9BACI</name>
<feature type="transmembrane region" description="Helical" evidence="1">
    <location>
        <begin position="59"/>
        <end position="82"/>
    </location>
</feature>
<dbReference type="AlphaFoldDB" id="A0A917WSK6"/>
<gene>
    <name evidence="2" type="ORF">GCM10011351_12270</name>
</gene>
<evidence type="ECO:0000313" key="2">
    <source>
        <dbReference type="EMBL" id="GGM27920.1"/>
    </source>
</evidence>
<keyword evidence="1" id="KW-1133">Transmembrane helix</keyword>
<reference evidence="2" key="1">
    <citation type="journal article" date="2014" name="Int. J. Syst. Evol. Microbiol.">
        <title>Complete genome sequence of Corynebacterium casei LMG S-19264T (=DSM 44701T), isolated from a smear-ripened cheese.</title>
        <authorList>
            <consortium name="US DOE Joint Genome Institute (JGI-PGF)"/>
            <person name="Walter F."/>
            <person name="Albersmeier A."/>
            <person name="Kalinowski J."/>
            <person name="Ruckert C."/>
        </authorList>
    </citation>
    <scope>NUCLEOTIDE SEQUENCE</scope>
    <source>
        <strain evidence="2">CGMCC 1.6333</strain>
    </source>
</reference>
<sequence>MNKENNNYRDDRFAIANKEALIGIGLVLFNFIWWISFAYGLGGNDVSTYTYILGLPAWFFYSCVLSVIMMPLLVWIAVKLFFVDVALDDEEFEEE</sequence>
<keyword evidence="3" id="KW-1185">Reference proteome</keyword>
<proteinExistence type="predicted"/>
<organism evidence="2 3">
    <name type="scientific">Paraliobacillus quinghaiensis</name>
    <dbReference type="NCBI Taxonomy" id="470815"/>
    <lineage>
        <taxon>Bacteria</taxon>
        <taxon>Bacillati</taxon>
        <taxon>Bacillota</taxon>
        <taxon>Bacilli</taxon>
        <taxon>Bacillales</taxon>
        <taxon>Bacillaceae</taxon>
        <taxon>Paraliobacillus</taxon>
    </lineage>
</organism>
<dbReference type="PANTHER" id="PTHR39174:SF1">
    <property type="entry name" value="INNER MEMBRANE PROTEIN"/>
    <property type="match status" value="1"/>
</dbReference>